<organism evidence="3 4">
    <name type="scientific">Candidatus Scatousia excrementipullorum</name>
    <dbReference type="NCBI Taxonomy" id="2840936"/>
    <lineage>
        <taxon>Bacteria</taxon>
        <taxon>Candidatus Scatousia</taxon>
    </lineage>
</organism>
<comment type="caution">
    <text evidence="3">The sequence shown here is derived from an EMBL/GenBank/DDBJ whole genome shotgun (WGS) entry which is preliminary data.</text>
</comment>
<feature type="domain" description="CxxC-x17-CxxC" evidence="2">
    <location>
        <begin position="53"/>
        <end position="88"/>
    </location>
</feature>
<evidence type="ECO:0000259" key="2">
    <source>
        <dbReference type="Pfam" id="PF23477"/>
    </source>
</evidence>
<reference evidence="3" key="1">
    <citation type="submission" date="2020-10" db="EMBL/GenBank/DDBJ databases">
        <authorList>
            <person name="Gilroy R."/>
        </authorList>
    </citation>
    <scope>NUCLEOTIDE SEQUENCE</scope>
    <source>
        <strain evidence="3">10192</strain>
    </source>
</reference>
<dbReference type="Pfam" id="PF23477">
    <property type="entry name" value="zf_Tbcl_2"/>
    <property type="match status" value="1"/>
</dbReference>
<evidence type="ECO:0000259" key="1">
    <source>
        <dbReference type="Pfam" id="PF13451"/>
    </source>
</evidence>
<dbReference type="InterPro" id="IPR025306">
    <property type="entry name" value="Zn-bnd_dom_prob"/>
</dbReference>
<sequence length="91" mass="10665">MYEDEKLVCEDCGAEFVFTVGEQEFYAEKGLVNKPKRCPECRKKRRLNNRRHRKMYDAVCSKCGAQTQVPFKPAPDKEVYCKECFAQMSEN</sequence>
<reference evidence="3" key="2">
    <citation type="journal article" date="2021" name="PeerJ">
        <title>Extensive microbial diversity within the chicken gut microbiome revealed by metagenomics and culture.</title>
        <authorList>
            <person name="Gilroy R."/>
            <person name="Ravi A."/>
            <person name="Getino M."/>
            <person name="Pursley I."/>
            <person name="Horton D.L."/>
            <person name="Alikhan N.F."/>
            <person name="Baker D."/>
            <person name="Gharbi K."/>
            <person name="Hall N."/>
            <person name="Watson M."/>
            <person name="Adriaenssens E.M."/>
            <person name="Foster-Nyarko E."/>
            <person name="Jarju S."/>
            <person name="Secka A."/>
            <person name="Antonio M."/>
            <person name="Oren A."/>
            <person name="Chaudhuri R.R."/>
            <person name="La Ragione R."/>
            <person name="Hildebrand F."/>
            <person name="Pallen M.J."/>
        </authorList>
    </citation>
    <scope>NUCLEOTIDE SEQUENCE</scope>
    <source>
        <strain evidence="3">10192</strain>
    </source>
</reference>
<evidence type="ECO:0000313" key="4">
    <source>
        <dbReference type="Proteomes" id="UP000823632"/>
    </source>
</evidence>
<feature type="domain" description="Probable zinc-binding" evidence="1">
    <location>
        <begin position="3"/>
        <end position="48"/>
    </location>
</feature>
<gene>
    <name evidence="3" type="ORF">IAC76_00870</name>
</gene>
<dbReference type="AlphaFoldDB" id="A0A9D9DNM4"/>
<dbReference type="EMBL" id="JADIND010000017">
    <property type="protein sequence ID" value="MBO8429915.1"/>
    <property type="molecule type" value="Genomic_DNA"/>
</dbReference>
<evidence type="ECO:0000313" key="3">
    <source>
        <dbReference type="EMBL" id="MBO8429915.1"/>
    </source>
</evidence>
<dbReference type="NCBIfam" id="TIGR04272">
    <property type="entry name" value="cxxc_cxxc_Mbark"/>
    <property type="match status" value="1"/>
</dbReference>
<proteinExistence type="predicted"/>
<accession>A0A9D9DNM4</accession>
<protein>
    <submittedName>
        <fullName evidence="3">Zinc-ribbon domain containing protein</fullName>
    </submittedName>
</protein>
<dbReference type="Pfam" id="PF13451">
    <property type="entry name" value="zf_Tbcl"/>
    <property type="match status" value="1"/>
</dbReference>
<dbReference type="Proteomes" id="UP000823632">
    <property type="component" value="Unassembled WGS sequence"/>
</dbReference>
<dbReference type="InterPro" id="IPR026363">
    <property type="entry name" value="CxxC-x17-CxxC_dom"/>
</dbReference>
<name>A0A9D9DNM4_9BACT</name>